<dbReference type="Gene3D" id="3.40.50.1460">
    <property type="match status" value="1"/>
</dbReference>
<dbReference type="Pfam" id="PF00656">
    <property type="entry name" value="Peptidase_C14"/>
    <property type="match status" value="1"/>
</dbReference>
<protein>
    <submittedName>
        <fullName evidence="2">Caspase family protein</fullName>
    </submittedName>
</protein>
<evidence type="ECO:0000313" key="2">
    <source>
        <dbReference type="EMBL" id="MBK8572485.1"/>
    </source>
</evidence>
<organism evidence="2 3">
    <name type="scientific">Candidatus Geothrix odensensis</name>
    <dbReference type="NCBI Taxonomy" id="2954440"/>
    <lineage>
        <taxon>Bacteria</taxon>
        <taxon>Pseudomonadati</taxon>
        <taxon>Acidobacteriota</taxon>
        <taxon>Holophagae</taxon>
        <taxon>Holophagales</taxon>
        <taxon>Holophagaceae</taxon>
        <taxon>Geothrix</taxon>
    </lineage>
</organism>
<dbReference type="PANTHER" id="PTHR48104">
    <property type="entry name" value="METACASPASE-4"/>
    <property type="match status" value="1"/>
</dbReference>
<proteinExistence type="predicted"/>
<accession>A0A936F2L1</accession>
<dbReference type="EMBL" id="JADKCH010000005">
    <property type="protein sequence ID" value="MBK8572485.1"/>
    <property type="molecule type" value="Genomic_DNA"/>
</dbReference>
<dbReference type="PROSITE" id="PS51257">
    <property type="entry name" value="PROKAR_LIPOPROTEIN"/>
    <property type="match status" value="1"/>
</dbReference>
<name>A0A936F2L1_9BACT</name>
<dbReference type="Proteomes" id="UP000709959">
    <property type="component" value="Unassembled WGS sequence"/>
</dbReference>
<evidence type="ECO:0000313" key="3">
    <source>
        <dbReference type="Proteomes" id="UP000709959"/>
    </source>
</evidence>
<sequence>MLHRTALCVGINQYQHFPTAALQGCVNDALDMASLLKDLLGFEDSDITRLTDQAATKAAILRELRRMVEGALAGRYDHLVFSFSGHGTQVPDLNLDEFDRADDAFCPHDLAPLGQGWDRDHLLVDDELHDLFVQLPPTVILEIFLDTSHGGASLRAADLLMDRRPKYLPPPTVEGFRDLEYRRARPAHQKLLEKGLSHHILWTACKDTQTAADALLGGSWHGAFTWHFCREARASGNHLSRAKVLAKVRADLGAGHFTQVPQLDCEAVTRHAVLKAAEVPPSLAPLPTEMPS</sequence>
<comment type="caution">
    <text evidence="2">The sequence shown here is derived from an EMBL/GenBank/DDBJ whole genome shotgun (WGS) entry which is preliminary data.</text>
</comment>
<reference evidence="2 3" key="1">
    <citation type="submission" date="2020-10" db="EMBL/GenBank/DDBJ databases">
        <title>Connecting structure to function with the recovery of over 1000 high-quality activated sludge metagenome-assembled genomes encoding full-length rRNA genes using long-read sequencing.</title>
        <authorList>
            <person name="Singleton C.M."/>
            <person name="Petriglieri F."/>
            <person name="Kristensen J.M."/>
            <person name="Kirkegaard R.H."/>
            <person name="Michaelsen T.Y."/>
            <person name="Andersen M.H."/>
            <person name="Karst S.M."/>
            <person name="Dueholm M.S."/>
            <person name="Nielsen P.H."/>
            <person name="Albertsen M."/>
        </authorList>
    </citation>
    <scope>NUCLEOTIDE SEQUENCE [LARGE SCALE GENOMIC DNA]</scope>
    <source>
        <strain evidence="2">OdNE_18-Q3-R46-58_MAXAC.008</strain>
    </source>
</reference>
<dbReference type="PANTHER" id="PTHR48104:SF30">
    <property type="entry name" value="METACASPASE-1"/>
    <property type="match status" value="1"/>
</dbReference>
<dbReference type="SUPFAM" id="SSF52129">
    <property type="entry name" value="Caspase-like"/>
    <property type="match status" value="1"/>
</dbReference>
<dbReference type="AlphaFoldDB" id="A0A936F2L1"/>
<dbReference type="InterPro" id="IPR011600">
    <property type="entry name" value="Pept_C14_caspase"/>
</dbReference>
<dbReference type="InterPro" id="IPR029030">
    <property type="entry name" value="Caspase-like_dom_sf"/>
</dbReference>
<dbReference type="GO" id="GO:0004197">
    <property type="term" value="F:cysteine-type endopeptidase activity"/>
    <property type="evidence" value="ECO:0007669"/>
    <property type="project" value="InterPro"/>
</dbReference>
<dbReference type="GO" id="GO:0006508">
    <property type="term" value="P:proteolysis"/>
    <property type="evidence" value="ECO:0007669"/>
    <property type="project" value="InterPro"/>
</dbReference>
<evidence type="ECO:0000259" key="1">
    <source>
        <dbReference type="Pfam" id="PF00656"/>
    </source>
</evidence>
<dbReference type="GO" id="GO:0005737">
    <property type="term" value="C:cytoplasm"/>
    <property type="evidence" value="ECO:0007669"/>
    <property type="project" value="TreeGrafter"/>
</dbReference>
<feature type="domain" description="Peptidase C14 caspase" evidence="1">
    <location>
        <begin position="4"/>
        <end position="270"/>
    </location>
</feature>
<dbReference type="InterPro" id="IPR050452">
    <property type="entry name" value="Metacaspase"/>
</dbReference>
<gene>
    <name evidence="2" type="ORF">IPN91_07485</name>
</gene>